<sequence length="61" mass="7141">MDNKENKPFLPELVLKKISSPWLVHLMQKRSIDHTTYKWVCGECHRKLLKAVCCGSWALKT</sequence>
<comment type="caution">
    <text evidence="1">The sequence shown here is derived from an EMBL/GenBank/DDBJ whole genome shotgun (WGS) entry which is preliminary data.</text>
</comment>
<evidence type="ECO:0000313" key="2">
    <source>
        <dbReference type="Proteomes" id="UP000276133"/>
    </source>
</evidence>
<dbReference type="AlphaFoldDB" id="A0A3M7PN70"/>
<proteinExistence type="predicted"/>
<accession>A0A3M7PN70</accession>
<reference evidence="1 2" key="1">
    <citation type="journal article" date="2018" name="Sci. Rep.">
        <title>Genomic signatures of local adaptation to the degree of environmental predictability in rotifers.</title>
        <authorList>
            <person name="Franch-Gras L."/>
            <person name="Hahn C."/>
            <person name="Garcia-Roger E.M."/>
            <person name="Carmona M.J."/>
            <person name="Serra M."/>
            <person name="Gomez A."/>
        </authorList>
    </citation>
    <scope>NUCLEOTIDE SEQUENCE [LARGE SCALE GENOMIC DNA]</scope>
    <source>
        <strain evidence="1">HYR1</strain>
    </source>
</reference>
<gene>
    <name evidence="1" type="ORF">BpHYR1_028514</name>
</gene>
<organism evidence="1 2">
    <name type="scientific">Brachionus plicatilis</name>
    <name type="common">Marine rotifer</name>
    <name type="synonym">Brachionus muelleri</name>
    <dbReference type="NCBI Taxonomy" id="10195"/>
    <lineage>
        <taxon>Eukaryota</taxon>
        <taxon>Metazoa</taxon>
        <taxon>Spiralia</taxon>
        <taxon>Gnathifera</taxon>
        <taxon>Rotifera</taxon>
        <taxon>Eurotatoria</taxon>
        <taxon>Monogononta</taxon>
        <taxon>Pseudotrocha</taxon>
        <taxon>Ploima</taxon>
        <taxon>Brachionidae</taxon>
        <taxon>Brachionus</taxon>
    </lineage>
</organism>
<dbReference type="EMBL" id="REGN01009721">
    <property type="protein sequence ID" value="RNA00490.1"/>
    <property type="molecule type" value="Genomic_DNA"/>
</dbReference>
<protein>
    <submittedName>
        <fullName evidence="1">Uncharacterized protein</fullName>
    </submittedName>
</protein>
<keyword evidence="2" id="KW-1185">Reference proteome</keyword>
<dbReference type="Proteomes" id="UP000276133">
    <property type="component" value="Unassembled WGS sequence"/>
</dbReference>
<name>A0A3M7PN70_BRAPC</name>
<evidence type="ECO:0000313" key="1">
    <source>
        <dbReference type="EMBL" id="RNA00490.1"/>
    </source>
</evidence>